<organism evidence="1">
    <name type="scientific">Helicotheca tamesis</name>
    <dbReference type="NCBI Taxonomy" id="374047"/>
    <lineage>
        <taxon>Eukaryota</taxon>
        <taxon>Sar</taxon>
        <taxon>Stramenopiles</taxon>
        <taxon>Ochrophyta</taxon>
        <taxon>Bacillariophyta</taxon>
        <taxon>Mediophyceae</taxon>
        <taxon>Lithodesmiophycidae</taxon>
        <taxon>Lithodesmiales</taxon>
        <taxon>Lithodesmiaceae</taxon>
        <taxon>Helicotheca</taxon>
    </lineage>
</organism>
<evidence type="ECO:0000313" key="1">
    <source>
        <dbReference type="EMBL" id="CAD9495631.1"/>
    </source>
</evidence>
<dbReference type="EMBL" id="HBGV01010672">
    <property type="protein sequence ID" value="CAD9495631.1"/>
    <property type="molecule type" value="Transcribed_RNA"/>
</dbReference>
<accession>A0A7S2MPZ7</accession>
<reference evidence="1" key="1">
    <citation type="submission" date="2021-01" db="EMBL/GenBank/DDBJ databases">
        <authorList>
            <person name="Corre E."/>
            <person name="Pelletier E."/>
            <person name="Niang G."/>
            <person name="Scheremetjew M."/>
            <person name="Finn R."/>
            <person name="Kale V."/>
            <person name="Holt S."/>
            <person name="Cochrane G."/>
            <person name="Meng A."/>
            <person name="Brown T."/>
            <person name="Cohen L."/>
        </authorList>
    </citation>
    <scope>NUCLEOTIDE SEQUENCE</scope>
    <source>
        <strain evidence="1">CCMP826</strain>
    </source>
</reference>
<gene>
    <name evidence="1" type="ORF">HTAM1171_LOCUS6580</name>
</gene>
<proteinExistence type="predicted"/>
<protein>
    <submittedName>
        <fullName evidence="1">Uncharacterized protein</fullName>
    </submittedName>
</protein>
<sequence>MAPSAPNTAPLLAAAAGSAILLAYASMKMFSSKADLAKTDIGDIDEEALEGASSEEFITPDDVCKVFDTLFMQMQNVVAQLSQQIQQLQMAGQKIPEDKLHAMLKTEYEHVLTMIQQKVFDENDVDEDCLQEATWEFMADPEKYPKVIKSVERFQKLYERISGEKVVGKRPGDGATATEKSVGTVVKKSEEISPEKLLEAAQVFFEAITESMGDLVKKYKAEGKNLQDMSVAQSLQLQFASMADEVGGAALKKMDMTLEDFHGAIEKHKSRPEIGQTLMMLQIKQQQQLIALGMPAPMG</sequence>
<dbReference type="AlphaFoldDB" id="A0A7S2MPZ7"/>
<name>A0A7S2MPZ7_9STRA</name>